<accession>A0ABX7BTY6</accession>
<dbReference type="RefSeq" id="WP_201655007.1">
    <property type="nucleotide sequence ID" value="NZ_CP068047.1"/>
</dbReference>
<gene>
    <name evidence="2" type="ORF">JI749_13810</name>
</gene>
<dbReference type="InterPro" id="IPR003779">
    <property type="entry name" value="CMD-like"/>
</dbReference>
<dbReference type="PANTHER" id="PTHR34846">
    <property type="entry name" value="4-CARBOXYMUCONOLACTONE DECARBOXYLASE FAMILY PROTEIN (AFU_ORTHOLOGUE AFUA_6G11590)"/>
    <property type="match status" value="1"/>
</dbReference>
<dbReference type="NCBIfam" id="TIGR00778">
    <property type="entry name" value="ahpD_dom"/>
    <property type="match status" value="1"/>
</dbReference>
<dbReference type="Gene3D" id="1.20.1290.10">
    <property type="entry name" value="AhpD-like"/>
    <property type="match status" value="1"/>
</dbReference>
<dbReference type="SUPFAM" id="SSF69118">
    <property type="entry name" value="AhpD-like"/>
    <property type="match status" value="1"/>
</dbReference>
<evidence type="ECO:0000313" key="3">
    <source>
        <dbReference type="Proteomes" id="UP000595460"/>
    </source>
</evidence>
<dbReference type="EMBL" id="CP068047">
    <property type="protein sequence ID" value="QQR35423.1"/>
    <property type="molecule type" value="Genomic_DNA"/>
</dbReference>
<dbReference type="Pfam" id="PF02627">
    <property type="entry name" value="CMD"/>
    <property type="match status" value="1"/>
</dbReference>
<evidence type="ECO:0000313" key="2">
    <source>
        <dbReference type="EMBL" id="QQR35423.1"/>
    </source>
</evidence>
<sequence>MSKRINPYARMDLFQPLIDYSKTLPEVGLEHSLLHLVKIRASQINGCAVCLVMHTQEARQDGETEMRIYLLDGWREAPHFTPRERAALAWTEALTRLDHAGNDAAYELVAAEFNEAEQVALTLAIGNINLWNRINVGFQVAPPRSAAIKVAA</sequence>
<protein>
    <submittedName>
        <fullName evidence="2">Carboxymuconolactone decarboxylase family protein</fullName>
    </submittedName>
</protein>
<organism evidence="2 3">
    <name type="scientific">Devosia oryziradicis</name>
    <dbReference type="NCBI Taxonomy" id="2801335"/>
    <lineage>
        <taxon>Bacteria</taxon>
        <taxon>Pseudomonadati</taxon>
        <taxon>Pseudomonadota</taxon>
        <taxon>Alphaproteobacteria</taxon>
        <taxon>Hyphomicrobiales</taxon>
        <taxon>Devosiaceae</taxon>
        <taxon>Devosia</taxon>
    </lineage>
</organism>
<name>A0ABX7BTY6_9HYPH</name>
<dbReference type="PANTHER" id="PTHR34846:SF10">
    <property type="entry name" value="CYTOPLASMIC PROTEIN"/>
    <property type="match status" value="1"/>
</dbReference>
<feature type="domain" description="Carboxymuconolactone decarboxylase-like" evidence="1">
    <location>
        <begin position="26"/>
        <end position="93"/>
    </location>
</feature>
<dbReference type="Proteomes" id="UP000595460">
    <property type="component" value="Chromosome"/>
</dbReference>
<dbReference type="InterPro" id="IPR004675">
    <property type="entry name" value="AhpD_core"/>
</dbReference>
<evidence type="ECO:0000259" key="1">
    <source>
        <dbReference type="Pfam" id="PF02627"/>
    </source>
</evidence>
<dbReference type="InterPro" id="IPR029032">
    <property type="entry name" value="AhpD-like"/>
</dbReference>
<proteinExistence type="predicted"/>
<reference evidence="2 3" key="1">
    <citation type="submission" date="2021-01" db="EMBL/GenBank/DDBJ databases">
        <title>Genome seq and assembly of Devosia sp. G19.</title>
        <authorList>
            <person name="Chhetri G."/>
        </authorList>
    </citation>
    <scope>NUCLEOTIDE SEQUENCE [LARGE SCALE GENOMIC DNA]</scope>
    <source>
        <strain evidence="2 3">G19</strain>
    </source>
</reference>
<keyword evidence="3" id="KW-1185">Reference proteome</keyword>